<dbReference type="EMBL" id="PDJK01000001">
    <property type="protein sequence ID" value="PFG57547.1"/>
    <property type="molecule type" value="Genomic_DNA"/>
</dbReference>
<feature type="compositionally biased region" description="Basic residues" evidence="1">
    <location>
        <begin position="153"/>
        <end position="167"/>
    </location>
</feature>
<feature type="compositionally biased region" description="Basic and acidic residues" evidence="1">
    <location>
        <begin position="184"/>
        <end position="195"/>
    </location>
</feature>
<reference evidence="2 3" key="1">
    <citation type="submission" date="2017-10" db="EMBL/GenBank/DDBJ databases">
        <title>Sequencing the genomes of 1000 actinobacteria strains.</title>
        <authorList>
            <person name="Klenk H.-P."/>
        </authorList>
    </citation>
    <scope>NUCLEOTIDE SEQUENCE [LARGE SCALE GENOMIC DNA]</scope>
    <source>
        <strain evidence="2 3">DSM 46092</strain>
    </source>
</reference>
<comment type="caution">
    <text evidence="2">The sequence shown here is derived from an EMBL/GenBank/DDBJ whole genome shotgun (WGS) entry which is preliminary data.</text>
</comment>
<dbReference type="Gene3D" id="3.40.50.80">
    <property type="entry name" value="Nucleotide-binding domain of ferredoxin-NADP reductase (FNR) module"/>
    <property type="match status" value="1"/>
</dbReference>
<name>A0A2A9G1E2_9PSEU</name>
<feature type="region of interest" description="Disordered" evidence="1">
    <location>
        <begin position="1"/>
        <end position="79"/>
    </location>
</feature>
<feature type="compositionally biased region" description="Basic and acidic residues" evidence="1">
    <location>
        <begin position="21"/>
        <end position="30"/>
    </location>
</feature>
<evidence type="ECO:0000256" key="1">
    <source>
        <dbReference type="SAM" id="MobiDB-lite"/>
    </source>
</evidence>
<feature type="compositionally biased region" description="Basic residues" evidence="1">
    <location>
        <begin position="61"/>
        <end position="75"/>
    </location>
</feature>
<evidence type="ECO:0000313" key="2">
    <source>
        <dbReference type="EMBL" id="PFG57547.1"/>
    </source>
</evidence>
<keyword evidence="3" id="KW-1185">Reference proteome</keyword>
<sequence length="350" mass="38037">MMTRQPRRSADHGSSTNLCRDPGRDDREEMLLVGNPVSGGETRAATTATTPSGSRESFADKRRRTSAARRPHPGHRCASPARCGIPWPAVLRASRSWPGRSCPGRWRGRHVPPPGSRHACFRRCAPGTALPTTLRWPRIGGLPQGRWAQFRRDRPRWHRRRPRRRAQRSVQLGADPLRGGLETQHPDQDRLPAADHREPGHELAAQMHGPSRCSRPRAPCGSIHYLIGPRAPGSRLPAPGSRLPAPGSRLPAPGSRLPAPGSRLPAPGSRLPAPGSRLPAPGSRLPAPGSRLPDQYRGTPDAHLLRQWIPDIAEHDVFVCGPASWTGTVVASGTSAGVPATHIHTETFAW</sequence>
<evidence type="ECO:0000313" key="3">
    <source>
        <dbReference type="Proteomes" id="UP000243542"/>
    </source>
</evidence>
<dbReference type="AlphaFoldDB" id="A0A2A9G1E2"/>
<protein>
    <submittedName>
        <fullName evidence="2">Uncharacterized protein</fullName>
    </submittedName>
</protein>
<dbReference type="InterPro" id="IPR039261">
    <property type="entry name" value="FNR_nucleotide-bd"/>
</dbReference>
<proteinExistence type="predicted"/>
<dbReference type="Proteomes" id="UP000243542">
    <property type="component" value="Unassembled WGS sequence"/>
</dbReference>
<accession>A0A2A9G1E2</accession>
<gene>
    <name evidence="2" type="ORF">ATK36_1139</name>
</gene>
<feature type="region of interest" description="Disordered" evidence="1">
    <location>
        <begin position="153"/>
        <end position="195"/>
    </location>
</feature>
<dbReference type="SUPFAM" id="SSF52343">
    <property type="entry name" value="Ferredoxin reductase-like, C-terminal NADP-linked domain"/>
    <property type="match status" value="1"/>
</dbReference>
<feature type="region of interest" description="Disordered" evidence="1">
    <location>
        <begin position="231"/>
        <end position="293"/>
    </location>
</feature>
<organism evidence="2 3">
    <name type="scientific">Amycolatopsis sulphurea</name>
    <dbReference type="NCBI Taxonomy" id="76022"/>
    <lineage>
        <taxon>Bacteria</taxon>
        <taxon>Bacillati</taxon>
        <taxon>Actinomycetota</taxon>
        <taxon>Actinomycetes</taxon>
        <taxon>Pseudonocardiales</taxon>
        <taxon>Pseudonocardiaceae</taxon>
        <taxon>Amycolatopsis</taxon>
    </lineage>
</organism>